<dbReference type="Pfam" id="PF02498">
    <property type="entry name" value="Bro-N"/>
    <property type="match status" value="1"/>
</dbReference>
<dbReference type="PROSITE" id="PS51750">
    <property type="entry name" value="BRO_N"/>
    <property type="match status" value="1"/>
</dbReference>
<sequence length="42" mass="4918">MSEAGLYKLILKSRKKEAQKFQNWLAREVIPEYLAEISANHI</sequence>
<proteinExistence type="predicted"/>
<reference evidence="2 3" key="1">
    <citation type="submission" date="2020-06" db="EMBL/GenBank/DDBJ databases">
        <title>New insights into brucella suis CRO type strains.</title>
        <authorList>
            <person name="Duvnjak S."/>
            <person name="Pavlinec Z."/>
            <person name="Vaser R."/>
            <person name="Sikic M."/>
            <person name="Kizanovic K."/>
            <person name="Spicic S."/>
        </authorList>
    </citation>
    <scope>NUCLEOTIDE SEQUENCE [LARGE SCALE GENOMIC DNA]</scope>
    <source>
        <strain evidence="2 3">CVI_72</strain>
    </source>
</reference>
<evidence type="ECO:0000313" key="3">
    <source>
        <dbReference type="Proteomes" id="UP000593625"/>
    </source>
</evidence>
<dbReference type="InterPro" id="IPR003497">
    <property type="entry name" value="BRO_N_domain"/>
</dbReference>
<accession>A0A7L9ME89</accession>
<dbReference type="Proteomes" id="UP000593625">
    <property type="component" value="Chromosome I"/>
</dbReference>
<evidence type="ECO:0000259" key="1">
    <source>
        <dbReference type="PROSITE" id="PS51750"/>
    </source>
</evidence>
<dbReference type="EMBL" id="CP054955">
    <property type="protein sequence ID" value="QOK64876.1"/>
    <property type="molecule type" value="Genomic_DNA"/>
</dbReference>
<gene>
    <name evidence="2" type="ORF">HUZ30_01225</name>
</gene>
<organism evidence="2 3">
    <name type="scientific">Brucella suis bv. 4</name>
    <dbReference type="NCBI Taxonomy" id="1567501"/>
    <lineage>
        <taxon>Bacteria</taxon>
        <taxon>Pseudomonadati</taxon>
        <taxon>Pseudomonadota</taxon>
        <taxon>Alphaproteobacteria</taxon>
        <taxon>Hyphomicrobiales</taxon>
        <taxon>Brucellaceae</taxon>
        <taxon>Brucella/Ochrobactrum group</taxon>
        <taxon>Brucella</taxon>
    </lineage>
</organism>
<protein>
    <recommendedName>
        <fullName evidence="1">Bro-N domain-containing protein</fullName>
    </recommendedName>
</protein>
<evidence type="ECO:0000313" key="2">
    <source>
        <dbReference type="EMBL" id="QOK64876.1"/>
    </source>
</evidence>
<dbReference type="AlphaFoldDB" id="A0A7L9ME89"/>
<name>A0A7L9ME89_BRUSS</name>
<feature type="domain" description="Bro-N" evidence="1">
    <location>
        <begin position="1"/>
        <end position="37"/>
    </location>
</feature>